<proteinExistence type="predicted"/>
<keyword evidence="2" id="KW-0238">DNA-binding</keyword>
<dbReference type="Proteomes" id="UP000219573">
    <property type="component" value="Unassembled WGS sequence"/>
</dbReference>
<dbReference type="SMART" id="SM00866">
    <property type="entry name" value="UTRA"/>
    <property type="match status" value="1"/>
</dbReference>
<evidence type="ECO:0000259" key="4">
    <source>
        <dbReference type="PROSITE" id="PS50949"/>
    </source>
</evidence>
<dbReference type="STRING" id="1413210.U472_05160"/>
<dbReference type="SMART" id="SM00345">
    <property type="entry name" value="HTH_GNTR"/>
    <property type="match status" value="1"/>
</dbReference>
<dbReference type="SUPFAM" id="SSF64288">
    <property type="entry name" value="Chorismate lyase-like"/>
    <property type="match status" value="1"/>
</dbReference>
<dbReference type="InterPro" id="IPR050679">
    <property type="entry name" value="Bact_HTH_transcr_reg"/>
</dbReference>
<dbReference type="InterPro" id="IPR028978">
    <property type="entry name" value="Chorismate_lyase_/UTRA_dom_sf"/>
</dbReference>
<dbReference type="AlphaFoldDB" id="A0A285HI36"/>
<dbReference type="RefSeq" id="WP_097018523.1">
    <property type="nucleotide sequence ID" value="NZ_OBDZ01000019.1"/>
</dbReference>
<dbReference type="OrthoDB" id="457376at2"/>
<evidence type="ECO:0000313" key="5">
    <source>
        <dbReference type="EMBL" id="SNY35337.1"/>
    </source>
</evidence>
<sequence>MKLEDNNIPLYYQIENLIRGKIEKKEYSIGERIPSERELGELFKVSRMTVRKALENLVSEGILERKERKGTFVSRNNLKEFPSLIGVNEYIKAEGMTPNNKIINKELIKPNKRIIKNLNLNSDEKVILIERLILADDKPVGFEQSYISYAICPDLLEIDISQQSIYEMLRRNGHKPTKAKDETSAILADNKLSRLLKVDIKQPILKNIRTTFSKNRPIVYSFNYYGGENFVMTRVIS</sequence>
<dbReference type="PANTHER" id="PTHR44846:SF1">
    <property type="entry name" value="MANNOSYL-D-GLYCERATE TRANSPORT_METABOLISM SYSTEM REPRESSOR MNGR-RELATED"/>
    <property type="match status" value="1"/>
</dbReference>
<dbReference type="GO" id="GO:0003700">
    <property type="term" value="F:DNA-binding transcription factor activity"/>
    <property type="evidence" value="ECO:0007669"/>
    <property type="project" value="InterPro"/>
</dbReference>
<keyword evidence="3" id="KW-0804">Transcription</keyword>
<dbReference type="FunFam" id="1.10.10.10:FF:000079">
    <property type="entry name" value="GntR family transcriptional regulator"/>
    <property type="match status" value="1"/>
</dbReference>
<dbReference type="EMBL" id="OBDZ01000019">
    <property type="protein sequence ID" value="SNY35337.1"/>
    <property type="molecule type" value="Genomic_DNA"/>
</dbReference>
<dbReference type="InterPro" id="IPR011663">
    <property type="entry name" value="UTRA"/>
</dbReference>
<dbReference type="InterPro" id="IPR036388">
    <property type="entry name" value="WH-like_DNA-bd_sf"/>
</dbReference>
<dbReference type="SUPFAM" id="SSF46785">
    <property type="entry name" value="Winged helix' DNA-binding domain"/>
    <property type="match status" value="1"/>
</dbReference>
<dbReference type="GO" id="GO:0003677">
    <property type="term" value="F:DNA binding"/>
    <property type="evidence" value="ECO:0007669"/>
    <property type="project" value="UniProtKB-KW"/>
</dbReference>
<keyword evidence="6" id="KW-1185">Reference proteome</keyword>
<reference evidence="6" key="1">
    <citation type="submission" date="2017-09" db="EMBL/GenBank/DDBJ databases">
        <authorList>
            <person name="Varghese N."/>
            <person name="Submissions S."/>
        </authorList>
    </citation>
    <scope>NUCLEOTIDE SEQUENCE [LARGE SCALE GENOMIC DNA]</scope>
    <source>
        <strain evidence="6">MSL47</strain>
    </source>
</reference>
<dbReference type="PRINTS" id="PR00035">
    <property type="entry name" value="HTHGNTR"/>
</dbReference>
<organism evidence="5 6">
    <name type="scientific">Orenia metallireducens</name>
    <dbReference type="NCBI Taxonomy" id="1413210"/>
    <lineage>
        <taxon>Bacteria</taxon>
        <taxon>Bacillati</taxon>
        <taxon>Bacillota</taxon>
        <taxon>Clostridia</taxon>
        <taxon>Halanaerobiales</taxon>
        <taxon>Halobacteroidaceae</taxon>
        <taxon>Orenia</taxon>
    </lineage>
</organism>
<feature type="domain" description="HTH gntR-type" evidence="4">
    <location>
        <begin position="8"/>
        <end position="76"/>
    </location>
</feature>
<dbReference type="PANTHER" id="PTHR44846">
    <property type="entry name" value="MANNOSYL-D-GLYCERATE TRANSPORT/METABOLISM SYSTEM REPRESSOR MNGR-RELATED"/>
    <property type="match status" value="1"/>
</dbReference>
<gene>
    <name evidence="5" type="ORF">SAMN06265827_11969</name>
</gene>
<evidence type="ECO:0000313" key="6">
    <source>
        <dbReference type="Proteomes" id="UP000219573"/>
    </source>
</evidence>
<accession>A0A285HI36</accession>
<evidence type="ECO:0000256" key="1">
    <source>
        <dbReference type="ARBA" id="ARBA00023015"/>
    </source>
</evidence>
<protein>
    <submittedName>
        <fullName evidence="5">Transcriptional regulator, GntR family</fullName>
    </submittedName>
</protein>
<dbReference type="Gene3D" id="1.10.10.10">
    <property type="entry name" value="Winged helix-like DNA-binding domain superfamily/Winged helix DNA-binding domain"/>
    <property type="match status" value="1"/>
</dbReference>
<keyword evidence="1" id="KW-0805">Transcription regulation</keyword>
<dbReference type="Gene3D" id="3.40.1410.10">
    <property type="entry name" value="Chorismate lyase-like"/>
    <property type="match status" value="1"/>
</dbReference>
<dbReference type="Pfam" id="PF00392">
    <property type="entry name" value="GntR"/>
    <property type="match status" value="1"/>
</dbReference>
<dbReference type="PROSITE" id="PS50949">
    <property type="entry name" value="HTH_GNTR"/>
    <property type="match status" value="1"/>
</dbReference>
<evidence type="ECO:0000256" key="3">
    <source>
        <dbReference type="ARBA" id="ARBA00023163"/>
    </source>
</evidence>
<dbReference type="CDD" id="cd07377">
    <property type="entry name" value="WHTH_GntR"/>
    <property type="match status" value="1"/>
</dbReference>
<evidence type="ECO:0000256" key="2">
    <source>
        <dbReference type="ARBA" id="ARBA00023125"/>
    </source>
</evidence>
<name>A0A285HI36_9FIRM</name>
<dbReference type="GO" id="GO:0045892">
    <property type="term" value="P:negative regulation of DNA-templated transcription"/>
    <property type="evidence" value="ECO:0007669"/>
    <property type="project" value="TreeGrafter"/>
</dbReference>
<dbReference type="InterPro" id="IPR000524">
    <property type="entry name" value="Tscrpt_reg_HTH_GntR"/>
</dbReference>
<dbReference type="InterPro" id="IPR036390">
    <property type="entry name" value="WH_DNA-bd_sf"/>
</dbReference>
<dbReference type="Pfam" id="PF07702">
    <property type="entry name" value="UTRA"/>
    <property type="match status" value="1"/>
</dbReference>